<accession>A0ACC0YEG5</accession>
<proteinExistence type="predicted"/>
<organism evidence="1 2">
    <name type="scientific">Pistacia integerrima</name>
    <dbReference type="NCBI Taxonomy" id="434235"/>
    <lineage>
        <taxon>Eukaryota</taxon>
        <taxon>Viridiplantae</taxon>
        <taxon>Streptophyta</taxon>
        <taxon>Embryophyta</taxon>
        <taxon>Tracheophyta</taxon>
        <taxon>Spermatophyta</taxon>
        <taxon>Magnoliopsida</taxon>
        <taxon>eudicotyledons</taxon>
        <taxon>Gunneridae</taxon>
        <taxon>Pentapetalae</taxon>
        <taxon>rosids</taxon>
        <taxon>malvids</taxon>
        <taxon>Sapindales</taxon>
        <taxon>Anacardiaceae</taxon>
        <taxon>Pistacia</taxon>
    </lineage>
</organism>
<reference evidence="2" key="1">
    <citation type="journal article" date="2023" name="G3 (Bethesda)">
        <title>Genome assembly and association tests identify interacting loci associated with vigor, precocity, and sex in interspecific pistachio rootstocks.</title>
        <authorList>
            <person name="Palmer W."/>
            <person name="Jacygrad E."/>
            <person name="Sagayaradj S."/>
            <person name="Cavanaugh K."/>
            <person name="Han R."/>
            <person name="Bertier L."/>
            <person name="Beede B."/>
            <person name="Kafkas S."/>
            <person name="Golino D."/>
            <person name="Preece J."/>
            <person name="Michelmore R."/>
        </authorList>
    </citation>
    <scope>NUCLEOTIDE SEQUENCE [LARGE SCALE GENOMIC DNA]</scope>
</reference>
<protein>
    <submittedName>
        <fullName evidence="1">Uncharacterized protein</fullName>
    </submittedName>
</protein>
<keyword evidence="2" id="KW-1185">Reference proteome</keyword>
<sequence>MDDPSVGGLIQQAVAAPGEPSTEQTQLETNQQEPHEGMFFESEQEAKSYYDEYARRVGFLTRVLSSRKSERDGSVISRGLGCRGACGNRSKGQRESCLAMVLLKKEKQGRWVVRKFVRDHNHPLVAHLPKCRRKLDEKDRKIQELTAELRIKKRLSTAYREQLNTFMKDVEDHNGHLSAKVQLVFDNLKQLEAERQELLHRK</sequence>
<evidence type="ECO:0000313" key="2">
    <source>
        <dbReference type="Proteomes" id="UP001163603"/>
    </source>
</evidence>
<evidence type="ECO:0000313" key="1">
    <source>
        <dbReference type="EMBL" id="KAJ0035550.1"/>
    </source>
</evidence>
<gene>
    <name evidence="1" type="ORF">Pint_25796</name>
</gene>
<name>A0ACC0YEG5_9ROSI</name>
<dbReference type="EMBL" id="CM047742">
    <property type="protein sequence ID" value="KAJ0035550.1"/>
    <property type="molecule type" value="Genomic_DNA"/>
</dbReference>
<comment type="caution">
    <text evidence="1">The sequence shown here is derived from an EMBL/GenBank/DDBJ whole genome shotgun (WGS) entry which is preliminary data.</text>
</comment>
<dbReference type="Proteomes" id="UP001163603">
    <property type="component" value="Chromosome 7"/>
</dbReference>